<dbReference type="AlphaFoldDB" id="A0A078ITR9"/>
<sequence>MKIHIYILIYAYLITCNCHPEGSTSQTIPHLILSLINIYRKFLKLFYSFLQPWPLRKLCCN</sequence>
<evidence type="ECO:0000256" key="1">
    <source>
        <dbReference type="SAM" id="SignalP"/>
    </source>
</evidence>
<keyword evidence="1" id="KW-0732">Signal</keyword>
<name>A0A078ITR9_BRANA</name>
<keyword evidence="3" id="KW-1185">Reference proteome</keyword>
<accession>A0A078ITR9</accession>
<feature type="chain" id="PRO_5001738531" evidence="1">
    <location>
        <begin position="19"/>
        <end position="61"/>
    </location>
</feature>
<dbReference type="Gramene" id="CDY52839">
    <property type="protein sequence ID" value="CDY52839"/>
    <property type="gene ID" value="GSBRNA2T00007986001"/>
</dbReference>
<protein>
    <submittedName>
        <fullName evidence="2">BnaA10g28440D protein</fullName>
    </submittedName>
</protein>
<evidence type="ECO:0000313" key="3">
    <source>
        <dbReference type="Proteomes" id="UP000028999"/>
    </source>
</evidence>
<gene>
    <name evidence="2" type="primary">BnaA10g28440D</name>
    <name evidence="2" type="ORF">GSBRNA2T00007986001</name>
</gene>
<dbReference type="Proteomes" id="UP000028999">
    <property type="component" value="Unassembled WGS sequence"/>
</dbReference>
<evidence type="ECO:0000313" key="2">
    <source>
        <dbReference type="EMBL" id="CDY52839.1"/>
    </source>
</evidence>
<organism evidence="2 3">
    <name type="scientific">Brassica napus</name>
    <name type="common">Rape</name>
    <dbReference type="NCBI Taxonomy" id="3708"/>
    <lineage>
        <taxon>Eukaryota</taxon>
        <taxon>Viridiplantae</taxon>
        <taxon>Streptophyta</taxon>
        <taxon>Embryophyta</taxon>
        <taxon>Tracheophyta</taxon>
        <taxon>Spermatophyta</taxon>
        <taxon>Magnoliopsida</taxon>
        <taxon>eudicotyledons</taxon>
        <taxon>Gunneridae</taxon>
        <taxon>Pentapetalae</taxon>
        <taxon>rosids</taxon>
        <taxon>malvids</taxon>
        <taxon>Brassicales</taxon>
        <taxon>Brassicaceae</taxon>
        <taxon>Brassiceae</taxon>
        <taxon>Brassica</taxon>
    </lineage>
</organism>
<dbReference type="PaxDb" id="3708-A0A078ITR9"/>
<proteinExistence type="predicted"/>
<reference evidence="2 3" key="1">
    <citation type="journal article" date="2014" name="Science">
        <title>Plant genetics. Early allopolyploid evolution in the post-Neolithic Brassica napus oilseed genome.</title>
        <authorList>
            <person name="Chalhoub B."/>
            <person name="Denoeud F."/>
            <person name="Liu S."/>
            <person name="Parkin I.A."/>
            <person name="Tang H."/>
            <person name="Wang X."/>
            <person name="Chiquet J."/>
            <person name="Belcram H."/>
            <person name="Tong C."/>
            <person name="Samans B."/>
            <person name="Correa M."/>
            <person name="Da Silva C."/>
            <person name="Just J."/>
            <person name="Falentin C."/>
            <person name="Koh C.S."/>
            <person name="Le Clainche I."/>
            <person name="Bernard M."/>
            <person name="Bento P."/>
            <person name="Noel B."/>
            <person name="Labadie K."/>
            <person name="Alberti A."/>
            <person name="Charles M."/>
            <person name="Arnaud D."/>
            <person name="Guo H."/>
            <person name="Daviaud C."/>
            <person name="Alamery S."/>
            <person name="Jabbari K."/>
            <person name="Zhao M."/>
            <person name="Edger P.P."/>
            <person name="Chelaifa H."/>
            <person name="Tack D."/>
            <person name="Lassalle G."/>
            <person name="Mestiri I."/>
            <person name="Schnel N."/>
            <person name="Le Paslier M.C."/>
            <person name="Fan G."/>
            <person name="Renault V."/>
            <person name="Bayer P.E."/>
            <person name="Golicz A.A."/>
            <person name="Manoli S."/>
            <person name="Lee T.H."/>
            <person name="Thi V.H."/>
            <person name="Chalabi S."/>
            <person name="Hu Q."/>
            <person name="Fan C."/>
            <person name="Tollenaere R."/>
            <person name="Lu Y."/>
            <person name="Battail C."/>
            <person name="Shen J."/>
            <person name="Sidebottom C.H."/>
            <person name="Wang X."/>
            <person name="Canaguier A."/>
            <person name="Chauveau A."/>
            <person name="Berard A."/>
            <person name="Deniot G."/>
            <person name="Guan M."/>
            <person name="Liu Z."/>
            <person name="Sun F."/>
            <person name="Lim Y.P."/>
            <person name="Lyons E."/>
            <person name="Town C.D."/>
            <person name="Bancroft I."/>
            <person name="Wang X."/>
            <person name="Meng J."/>
            <person name="Ma J."/>
            <person name="Pires J.C."/>
            <person name="King G.J."/>
            <person name="Brunel D."/>
            <person name="Delourme R."/>
            <person name="Renard M."/>
            <person name="Aury J.M."/>
            <person name="Adams K.L."/>
            <person name="Batley J."/>
            <person name="Snowdon R.J."/>
            <person name="Tost J."/>
            <person name="Edwards D."/>
            <person name="Zhou Y."/>
            <person name="Hua W."/>
            <person name="Sharpe A.G."/>
            <person name="Paterson A.H."/>
            <person name="Guan C."/>
            <person name="Wincker P."/>
        </authorList>
    </citation>
    <scope>NUCLEOTIDE SEQUENCE [LARGE SCALE GENOMIC DNA]</scope>
    <source>
        <strain evidence="3">cv. Darmor-bzh</strain>
    </source>
</reference>
<dbReference type="EMBL" id="LK033136">
    <property type="protein sequence ID" value="CDY52839.1"/>
    <property type="molecule type" value="Genomic_DNA"/>
</dbReference>
<feature type="signal peptide" evidence="1">
    <location>
        <begin position="1"/>
        <end position="18"/>
    </location>
</feature>